<dbReference type="GO" id="GO:0005739">
    <property type="term" value="C:mitochondrion"/>
    <property type="evidence" value="ECO:0007669"/>
    <property type="project" value="UniProtKB-SubCell"/>
</dbReference>
<dbReference type="AlphaFoldDB" id="A0AA88HT47"/>
<keyword evidence="9" id="KW-1185">Reference proteome</keyword>
<evidence type="ECO:0000256" key="5">
    <source>
        <dbReference type="SAM" id="MobiDB-lite"/>
    </source>
</evidence>
<dbReference type="Proteomes" id="UP001187531">
    <property type="component" value="Unassembled WGS sequence"/>
</dbReference>
<evidence type="ECO:0000256" key="2">
    <source>
        <dbReference type="ARBA" id="ARBA00009540"/>
    </source>
</evidence>
<comment type="caution">
    <text evidence="8">The sequence shown here is derived from an EMBL/GenBank/DDBJ whole genome shotgun (WGS) entry which is preliminary data.</text>
</comment>
<dbReference type="GO" id="GO:0005634">
    <property type="term" value="C:nucleus"/>
    <property type="evidence" value="ECO:0007669"/>
    <property type="project" value="TreeGrafter"/>
</dbReference>
<sequence>MSKNPELELQRGNLSPTSPMGPSLIHKVTSRDTLTGLAARYNITPSELCSFNKLTTRYIFPGQTLMIPVEENKEGAVPTQSVRFQLGENLEDESESNKPEMDIIKEEAVNAGVEKVVKEEDEELTSVVEEELTQRFLKVDVKHITEGQGVINGVLLITPNVIMFDPDVSDPLVVENGGPDSFGVVLPMEFILCATIYKDFGTSQSESSADESTGDSFERNRCPRVFFPANYEILKRFIEKRKSEELFINENHFGGSSPNSNRSSFDNKENIKGSNENTNLTDRFRRSKSVRNERSDGTPRRRSLMKGISIDLRSKSECLDSVNIASLIRDTGSYGKTQGQQVLKRLSQPFAWMEESLSIPSLPTTSLKSLRSPSKGESSILSVLPKMSFGSSSVESFGESETESELPRHCERTKLKSLKESEAFSEKFTSMDELMSKIECHQKSLPMYLHLQMGQPVDQNSRTDFEKLRKSPITSYGKKLIKPEYWFAVSSDKVESVCRFFLLWAPGLYGDPSDVDPSDRPELDPLIDELFISDEENKPGLKHTVSGIDFDSYVRDLVGDSDILDFEMCKALARKLPPRTEGCCWVRSFTTSEDGFSLSNLYRKLADITSPTLLVVEDTKAHIFGALVSCGIRISESFYGSGESFLFKFTPKLKVFSWSGENQYFVKGNIESIAIGAGDGRFGLWLDGDLYKGRSQACSTFGNEPLSEDEDFVVKQVECWTFPGS</sequence>
<dbReference type="InterPro" id="IPR036779">
    <property type="entry name" value="LysM_dom_sf"/>
</dbReference>
<evidence type="ECO:0000256" key="4">
    <source>
        <dbReference type="ARBA" id="ARBA00040604"/>
    </source>
</evidence>
<reference evidence="8" key="1">
    <citation type="submission" date="2023-07" db="EMBL/GenBank/DDBJ databases">
        <title>Chromosome-level genome assembly of Artemia franciscana.</title>
        <authorList>
            <person name="Jo E."/>
        </authorList>
    </citation>
    <scope>NUCLEOTIDE SEQUENCE</scope>
    <source>
        <tissue evidence="8">Whole body</tissue>
    </source>
</reference>
<feature type="compositionally biased region" description="Basic and acidic residues" evidence="5">
    <location>
        <begin position="290"/>
        <end position="299"/>
    </location>
</feature>
<dbReference type="SMART" id="SM00257">
    <property type="entry name" value="LysM"/>
    <property type="match status" value="1"/>
</dbReference>
<feature type="compositionally biased region" description="Polar residues" evidence="5">
    <location>
        <begin position="254"/>
        <end position="264"/>
    </location>
</feature>
<comment type="similarity">
    <text evidence="2">Belongs to the OXR1 family.</text>
</comment>
<feature type="domain" description="LysM" evidence="6">
    <location>
        <begin position="24"/>
        <end position="67"/>
    </location>
</feature>
<feature type="region of interest" description="Disordered" evidence="5">
    <location>
        <begin position="1"/>
        <end position="22"/>
    </location>
</feature>
<feature type="region of interest" description="Disordered" evidence="5">
    <location>
        <begin position="251"/>
        <end position="302"/>
    </location>
</feature>
<proteinExistence type="inferred from homology"/>
<dbReference type="EMBL" id="JAVRJZ010000014">
    <property type="protein sequence ID" value="KAK2713259.1"/>
    <property type="molecule type" value="Genomic_DNA"/>
</dbReference>
<comment type="subcellular location">
    <subcellularLocation>
        <location evidence="1">Mitochondrion</location>
    </subcellularLocation>
</comment>
<evidence type="ECO:0000313" key="8">
    <source>
        <dbReference type="EMBL" id="KAK2713259.1"/>
    </source>
</evidence>
<feature type="domain" description="TLDc" evidence="7">
    <location>
        <begin position="562"/>
        <end position="723"/>
    </location>
</feature>
<gene>
    <name evidence="8" type="ORF">QYM36_009209</name>
</gene>
<dbReference type="Gene3D" id="3.10.350.10">
    <property type="entry name" value="LysM domain"/>
    <property type="match status" value="1"/>
</dbReference>
<dbReference type="GO" id="GO:0006979">
    <property type="term" value="P:response to oxidative stress"/>
    <property type="evidence" value="ECO:0007669"/>
    <property type="project" value="TreeGrafter"/>
</dbReference>
<evidence type="ECO:0000313" key="9">
    <source>
        <dbReference type="Proteomes" id="UP001187531"/>
    </source>
</evidence>
<dbReference type="SMART" id="SM00584">
    <property type="entry name" value="TLDc"/>
    <property type="match status" value="1"/>
</dbReference>
<dbReference type="InterPro" id="IPR018392">
    <property type="entry name" value="LysM"/>
</dbReference>
<dbReference type="PROSITE" id="PS51782">
    <property type="entry name" value="LYSM"/>
    <property type="match status" value="1"/>
</dbReference>
<dbReference type="Pfam" id="PF07534">
    <property type="entry name" value="TLD"/>
    <property type="match status" value="1"/>
</dbReference>
<name>A0AA88HT47_ARTSF</name>
<protein>
    <recommendedName>
        <fullName evidence="4">Oxidation resistance protein 1</fullName>
    </recommendedName>
</protein>
<evidence type="ECO:0000256" key="1">
    <source>
        <dbReference type="ARBA" id="ARBA00004173"/>
    </source>
</evidence>
<dbReference type="CDD" id="cd00118">
    <property type="entry name" value="LysM"/>
    <property type="match status" value="1"/>
</dbReference>
<organism evidence="8 9">
    <name type="scientific">Artemia franciscana</name>
    <name type="common">Brine shrimp</name>
    <name type="synonym">Artemia sanfranciscana</name>
    <dbReference type="NCBI Taxonomy" id="6661"/>
    <lineage>
        <taxon>Eukaryota</taxon>
        <taxon>Metazoa</taxon>
        <taxon>Ecdysozoa</taxon>
        <taxon>Arthropoda</taxon>
        <taxon>Crustacea</taxon>
        <taxon>Branchiopoda</taxon>
        <taxon>Anostraca</taxon>
        <taxon>Artemiidae</taxon>
        <taxon>Artemia</taxon>
    </lineage>
</organism>
<dbReference type="PANTHER" id="PTHR23354">
    <property type="entry name" value="NUCLEOLAR PROTEIN 7/ESTROGEN RECEPTOR COACTIVATOR-RELATED"/>
    <property type="match status" value="1"/>
</dbReference>
<feature type="compositionally biased region" description="Polar residues" evidence="5">
    <location>
        <begin position="272"/>
        <end position="281"/>
    </location>
</feature>
<accession>A0AA88HT47</accession>
<evidence type="ECO:0000259" key="7">
    <source>
        <dbReference type="PROSITE" id="PS51886"/>
    </source>
</evidence>
<dbReference type="Pfam" id="PF01476">
    <property type="entry name" value="LysM"/>
    <property type="match status" value="1"/>
</dbReference>
<evidence type="ECO:0000259" key="6">
    <source>
        <dbReference type="PROSITE" id="PS51782"/>
    </source>
</evidence>
<keyword evidence="3" id="KW-0496">Mitochondrion</keyword>
<evidence type="ECO:0000256" key="3">
    <source>
        <dbReference type="ARBA" id="ARBA00023128"/>
    </source>
</evidence>
<dbReference type="InterPro" id="IPR006571">
    <property type="entry name" value="TLDc_dom"/>
</dbReference>
<dbReference type="PANTHER" id="PTHR23354:SF62">
    <property type="entry name" value="MUSTARD, ISOFORM V"/>
    <property type="match status" value="1"/>
</dbReference>
<dbReference type="PROSITE" id="PS51886">
    <property type="entry name" value="TLDC"/>
    <property type="match status" value="1"/>
</dbReference>
<dbReference type="SUPFAM" id="SSF54106">
    <property type="entry name" value="LysM domain"/>
    <property type="match status" value="1"/>
</dbReference>